<proteinExistence type="predicted"/>
<feature type="region of interest" description="Disordered" evidence="1">
    <location>
        <begin position="208"/>
        <end position="228"/>
    </location>
</feature>
<keyword evidence="3" id="KW-1185">Reference proteome</keyword>
<evidence type="ECO:0000313" key="3">
    <source>
        <dbReference type="Proteomes" id="UP001187471"/>
    </source>
</evidence>
<evidence type="ECO:0000256" key="1">
    <source>
        <dbReference type="SAM" id="MobiDB-lite"/>
    </source>
</evidence>
<comment type="caution">
    <text evidence="2">The sequence shown here is derived from an EMBL/GenBank/DDBJ whole genome shotgun (WGS) entry which is preliminary data.</text>
</comment>
<organism evidence="2 3">
    <name type="scientific">Escallonia rubra</name>
    <dbReference type="NCBI Taxonomy" id="112253"/>
    <lineage>
        <taxon>Eukaryota</taxon>
        <taxon>Viridiplantae</taxon>
        <taxon>Streptophyta</taxon>
        <taxon>Embryophyta</taxon>
        <taxon>Tracheophyta</taxon>
        <taxon>Spermatophyta</taxon>
        <taxon>Magnoliopsida</taxon>
        <taxon>eudicotyledons</taxon>
        <taxon>Gunneridae</taxon>
        <taxon>Pentapetalae</taxon>
        <taxon>asterids</taxon>
        <taxon>campanulids</taxon>
        <taxon>Escalloniales</taxon>
        <taxon>Escalloniaceae</taxon>
        <taxon>Escallonia</taxon>
    </lineage>
</organism>
<dbReference type="AlphaFoldDB" id="A0AA88U9M2"/>
<dbReference type="EMBL" id="JAVXUO010002175">
    <property type="protein sequence ID" value="KAK2975568.1"/>
    <property type="molecule type" value="Genomic_DNA"/>
</dbReference>
<reference evidence="2" key="1">
    <citation type="submission" date="2022-12" db="EMBL/GenBank/DDBJ databases">
        <title>Draft genome assemblies for two species of Escallonia (Escalloniales).</title>
        <authorList>
            <person name="Chanderbali A."/>
            <person name="Dervinis C."/>
            <person name="Anghel I."/>
            <person name="Soltis D."/>
            <person name="Soltis P."/>
            <person name="Zapata F."/>
        </authorList>
    </citation>
    <scope>NUCLEOTIDE SEQUENCE</scope>
    <source>
        <strain evidence="2">UCBG92.1500</strain>
        <tissue evidence="2">Leaf</tissue>
    </source>
</reference>
<evidence type="ECO:0000313" key="2">
    <source>
        <dbReference type="EMBL" id="KAK2975568.1"/>
    </source>
</evidence>
<feature type="compositionally biased region" description="Gly residues" evidence="1">
    <location>
        <begin position="208"/>
        <end position="217"/>
    </location>
</feature>
<name>A0AA88U9M2_9ASTE</name>
<feature type="compositionally biased region" description="Basic and acidic residues" evidence="1">
    <location>
        <begin position="218"/>
        <end position="228"/>
    </location>
</feature>
<dbReference type="Proteomes" id="UP001187471">
    <property type="component" value="Unassembled WGS sequence"/>
</dbReference>
<protein>
    <submittedName>
        <fullName evidence="2">Uncharacterized protein</fullName>
    </submittedName>
</protein>
<sequence length="228" mass="24817">MGQGPNKPSWIPSPELTSWNSPPWGHYRSSFNNRLGLNQRTFHEYGVLTNDAFWLNRAGSQETTEKTYFSVMAKSCIIVGSAIGISTLSDFTPSGENLKYLRLHDVVAQRKEFTGNRVELRVSYHGGIQLLVKLVPSDGHQVAEGRVFQVVRMNPIPIEVGVWGSLRAVGARSSGDRSPNRRQWELKGSGGWHRPWVDQAVGEAAGGALCGGKGGDTGGRDADDGAVV</sequence>
<accession>A0AA88U9M2</accession>
<gene>
    <name evidence="2" type="ORF">RJ640_014055</name>
</gene>